<dbReference type="InterPro" id="IPR043132">
    <property type="entry name" value="BCAT-like_C"/>
</dbReference>
<dbReference type="Gene3D" id="3.30.470.10">
    <property type="match status" value="1"/>
</dbReference>
<dbReference type="InterPro" id="IPR043131">
    <property type="entry name" value="BCAT-like_N"/>
</dbReference>
<sequence>MCKFFETIKIKDGSIYNIEWHQRRYEQTLQLFDEFKVYDLAKMIQPPIGEGLFRCKLVYTPQSIIDIAYFPYQKRQITSLKLIDADLEYSYKYLNRSALDALFMQKGECDDVLIIKDALITDTTIANVAFFDETEWLTPKKPLLYGTTRARYIEQKRLKPIDITPSMLQSFSKIALLNAMIDFDIITIKELQKDRVVC</sequence>
<protein>
    <submittedName>
        <fullName evidence="1">Aminodeoxychorismate lyase</fullName>
        <ecNumber evidence="1">4.1.3.38</ecNumber>
    </submittedName>
</protein>
<reference evidence="1" key="1">
    <citation type="submission" date="2016-10" db="EMBL/GenBank/DDBJ databases">
        <authorList>
            <person name="de Groot N.N."/>
        </authorList>
    </citation>
    <scope>NUCLEOTIDE SEQUENCE</scope>
</reference>
<dbReference type="Pfam" id="PF01063">
    <property type="entry name" value="Aminotran_4"/>
    <property type="match status" value="1"/>
</dbReference>
<accession>A0A1W1BFI5</accession>
<dbReference type="SUPFAM" id="SSF56752">
    <property type="entry name" value="D-aminoacid aminotransferase-like PLP-dependent enzymes"/>
    <property type="match status" value="1"/>
</dbReference>
<gene>
    <name evidence="1" type="ORF">MNB_SM-7-1234</name>
</gene>
<dbReference type="EMBL" id="FPHB01000020">
    <property type="protein sequence ID" value="SFV52263.1"/>
    <property type="molecule type" value="Genomic_DNA"/>
</dbReference>
<proteinExistence type="predicted"/>
<keyword evidence="1" id="KW-0456">Lyase</keyword>
<dbReference type="AlphaFoldDB" id="A0A1W1BFI5"/>
<dbReference type="InterPro" id="IPR001544">
    <property type="entry name" value="Aminotrans_IV"/>
</dbReference>
<dbReference type="Gene3D" id="3.20.10.10">
    <property type="entry name" value="D-amino Acid Aminotransferase, subunit A, domain 2"/>
    <property type="match status" value="1"/>
</dbReference>
<dbReference type="InterPro" id="IPR036038">
    <property type="entry name" value="Aminotransferase-like"/>
</dbReference>
<dbReference type="GO" id="GO:0008696">
    <property type="term" value="F:4-amino-4-deoxychorismate lyase activity"/>
    <property type="evidence" value="ECO:0007669"/>
    <property type="project" value="UniProtKB-EC"/>
</dbReference>
<evidence type="ECO:0000313" key="1">
    <source>
        <dbReference type="EMBL" id="SFV52263.1"/>
    </source>
</evidence>
<organism evidence="1">
    <name type="scientific">hydrothermal vent metagenome</name>
    <dbReference type="NCBI Taxonomy" id="652676"/>
    <lineage>
        <taxon>unclassified sequences</taxon>
        <taxon>metagenomes</taxon>
        <taxon>ecological metagenomes</taxon>
    </lineage>
</organism>
<name>A0A1W1BFI5_9ZZZZ</name>
<dbReference type="EC" id="4.1.3.38" evidence="1"/>